<sequence length="119" mass="13511">MWWSSTKSSLRGSVVEHLSCKQKVPGSIPGGGMPVTRCYCTRLGQDGTGQLESAYCWFHFFWTIIHDYWVGSSRKEHPGFRSQSTPANEQRDGNLMDDTPSDQNFNEKTGKLLFIFTEV</sequence>
<dbReference type="EMBL" id="CAKLBY020000025">
    <property type="protein sequence ID" value="CAK7903513.1"/>
    <property type="molecule type" value="Genomic_DNA"/>
</dbReference>
<evidence type="ECO:0000313" key="2">
    <source>
        <dbReference type="EMBL" id="CAK7903513.1"/>
    </source>
</evidence>
<protein>
    <submittedName>
        <fullName evidence="2">Uncharacterized protein</fullName>
    </submittedName>
</protein>
<comment type="caution">
    <text evidence="2">The sequence shown here is derived from an EMBL/GenBank/DDBJ whole genome shotgun (WGS) entry which is preliminary data.</text>
</comment>
<accession>A0AAV1T7Q2</accession>
<reference evidence="2" key="1">
    <citation type="submission" date="2024-01" db="EMBL/GenBank/DDBJ databases">
        <authorList>
            <person name="Webb A."/>
        </authorList>
    </citation>
    <scope>NUCLEOTIDE SEQUENCE</scope>
    <source>
        <strain evidence="2">Pm1</strain>
    </source>
</reference>
<gene>
    <name evidence="2" type="ORF">PM001_LOCUS2727</name>
</gene>
<dbReference type="Proteomes" id="UP001162060">
    <property type="component" value="Unassembled WGS sequence"/>
</dbReference>
<dbReference type="AlphaFoldDB" id="A0AAV1T7Q2"/>
<feature type="region of interest" description="Disordered" evidence="1">
    <location>
        <begin position="74"/>
        <end position="106"/>
    </location>
</feature>
<name>A0AAV1T7Q2_9STRA</name>
<evidence type="ECO:0000256" key="1">
    <source>
        <dbReference type="SAM" id="MobiDB-lite"/>
    </source>
</evidence>
<proteinExistence type="predicted"/>
<dbReference type="AntiFam" id="ANF00010">
    <property type="entry name" value="tRNA translation"/>
</dbReference>
<organism evidence="2 3">
    <name type="scientific">Peronospora matthiolae</name>
    <dbReference type="NCBI Taxonomy" id="2874970"/>
    <lineage>
        <taxon>Eukaryota</taxon>
        <taxon>Sar</taxon>
        <taxon>Stramenopiles</taxon>
        <taxon>Oomycota</taxon>
        <taxon>Peronosporomycetes</taxon>
        <taxon>Peronosporales</taxon>
        <taxon>Peronosporaceae</taxon>
        <taxon>Peronospora</taxon>
    </lineage>
</organism>
<evidence type="ECO:0000313" key="3">
    <source>
        <dbReference type="Proteomes" id="UP001162060"/>
    </source>
</evidence>